<dbReference type="EMBL" id="AUXX01000045">
    <property type="protein sequence ID" value="KZN61777.1"/>
    <property type="molecule type" value="Genomic_DNA"/>
</dbReference>
<dbReference type="PANTHER" id="PTHR10742:SF410">
    <property type="entry name" value="LYSINE-SPECIFIC HISTONE DEMETHYLASE 2"/>
    <property type="match status" value="1"/>
</dbReference>
<dbReference type="GO" id="GO:0009851">
    <property type="term" value="P:auxin biosynthetic process"/>
    <property type="evidence" value="ECO:0007669"/>
    <property type="project" value="UniProtKB-KW"/>
</dbReference>
<keyword evidence="5" id="KW-0073">Auxin biosynthesis</keyword>
<dbReference type="SUPFAM" id="SSF51905">
    <property type="entry name" value="FAD/NAD(P)-binding domain"/>
    <property type="match status" value="1"/>
</dbReference>
<feature type="domain" description="Amine oxidase" evidence="7">
    <location>
        <begin position="48"/>
        <end position="142"/>
    </location>
</feature>
<dbReference type="RefSeq" id="WP_063382822.1">
    <property type="nucleotide sequence ID" value="NZ_AUXX01000045.1"/>
</dbReference>
<organism evidence="8 9">
    <name type="scientific">Pseudoalteromonas luteoviolacea S4060-1</name>
    <dbReference type="NCBI Taxonomy" id="1365257"/>
    <lineage>
        <taxon>Bacteria</taxon>
        <taxon>Pseudomonadati</taxon>
        <taxon>Pseudomonadota</taxon>
        <taxon>Gammaproteobacteria</taxon>
        <taxon>Alteromonadales</taxon>
        <taxon>Pseudoalteromonadaceae</taxon>
        <taxon>Pseudoalteromonas</taxon>
    </lineage>
</organism>
<dbReference type="InterPro" id="IPR036188">
    <property type="entry name" value="FAD/NAD-bd_sf"/>
</dbReference>
<dbReference type="PRINTS" id="PR00420">
    <property type="entry name" value="RNGMNOXGNASE"/>
</dbReference>
<dbReference type="PATRIC" id="fig|1365257.3.peg.4686"/>
<dbReference type="PROSITE" id="PS51257">
    <property type="entry name" value="PROKAR_LIPOPROTEIN"/>
    <property type="match status" value="1"/>
</dbReference>
<evidence type="ECO:0000313" key="8">
    <source>
        <dbReference type="EMBL" id="KZN61777.1"/>
    </source>
</evidence>
<gene>
    <name evidence="8" type="ORF">N478_06830</name>
</gene>
<protein>
    <recommendedName>
        <fullName evidence="4">Tryptophan 2-monooxygenase</fullName>
        <ecNumber evidence="3">1.13.12.3</ecNumber>
    </recommendedName>
</protein>
<sequence>MNRREFIKVCRALGLVLPVQPFLSACTNKQGFKNDSTNPVVIIGAGAAGLISAYLLKQQGISVKILEASSSYGGRMKRTSDFVDFPIPLGAEWIHVKPSILRKIVNDDSVDIDVKVKMYDPDSDFALYEGEKISIEHLEMNQESKFIHSTWFDFFEQYIVPSVQKHIIYDAVVEKIDYLSEDIKVETFDTIYLASRVILTVPVKVLQQNSLTFIPELPKSKVDAINSVEVWSGFKAFIEFSDKFYPVLIGFNTKAGDGEKLYYDAAYGQNTTRCVLGLFAVGNESQSYIGINSEERIEYILHELDKLFEGKASAHYIKHIFQNWDTEPHIYGAYISDHEDWRTVKKLGETVDGRLFFAGDAYTDGEDWSAVHNAAFSAKRAVQAILES</sequence>
<evidence type="ECO:0000256" key="6">
    <source>
        <dbReference type="ARBA" id="ARBA00047321"/>
    </source>
</evidence>
<dbReference type="SUPFAM" id="SSF54373">
    <property type="entry name" value="FAD-linked reductases, C-terminal domain"/>
    <property type="match status" value="1"/>
</dbReference>
<evidence type="ECO:0000256" key="5">
    <source>
        <dbReference type="ARBA" id="ARBA00023070"/>
    </source>
</evidence>
<dbReference type="Pfam" id="PF01593">
    <property type="entry name" value="Amino_oxidase"/>
    <property type="match status" value="2"/>
</dbReference>
<comment type="similarity">
    <text evidence="2">Belongs to the tryptophan 2-monooxygenase family.</text>
</comment>
<dbReference type="AlphaFoldDB" id="A0A162BGL9"/>
<evidence type="ECO:0000313" key="9">
    <source>
        <dbReference type="Proteomes" id="UP000076661"/>
    </source>
</evidence>
<dbReference type="PANTHER" id="PTHR10742">
    <property type="entry name" value="FLAVIN MONOAMINE OXIDASE"/>
    <property type="match status" value="1"/>
</dbReference>
<evidence type="ECO:0000256" key="2">
    <source>
        <dbReference type="ARBA" id="ARBA00005833"/>
    </source>
</evidence>
<dbReference type="InterPro" id="IPR002937">
    <property type="entry name" value="Amino_oxidase"/>
</dbReference>
<dbReference type="GO" id="GO:0050361">
    <property type="term" value="F:tryptophan 2-monooxygenase activity"/>
    <property type="evidence" value="ECO:0007669"/>
    <property type="project" value="UniProtKB-EC"/>
</dbReference>
<comment type="pathway">
    <text evidence="1">Plant hormone metabolism; auxin biosynthesis.</text>
</comment>
<evidence type="ECO:0000256" key="3">
    <source>
        <dbReference type="ARBA" id="ARBA00012535"/>
    </source>
</evidence>
<evidence type="ECO:0000259" key="7">
    <source>
        <dbReference type="Pfam" id="PF01593"/>
    </source>
</evidence>
<feature type="domain" description="Amine oxidase" evidence="7">
    <location>
        <begin position="164"/>
        <end position="386"/>
    </location>
</feature>
<dbReference type="Proteomes" id="UP000076661">
    <property type="component" value="Unassembled WGS sequence"/>
</dbReference>
<reference evidence="8 9" key="1">
    <citation type="submission" date="2013-07" db="EMBL/GenBank/DDBJ databases">
        <title>Comparative Genomic and Metabolomic Analysis of Twelve Strains of Pseudoalteromonas luteoviolacea.</title>
        <authorList>
            <person name="Vynne N.G."/>
            <person name="Mansson M."/>
            <person name="Gram L."/>
        </authorList>
    </citation>
    <scope>NUCLEOTIDE SEQUENCE [LARGE SCALE GENOMIC DNA]</scope>
    <source>
        <strain evidence="8 9">S4060-1</strain>
    </source>
</reference>
<evidence type="ECO:0000256" key="1">
    <source>
        <dbReference type="ARBA" id="ARBA00004814"/>
    </source>
</evidence>
<comment type="caution">
    <text evidence="8">The sequence shown here is derived from an EMBL/GenBank/DDBJ whole genome shotgun (WGS) entry which is preliminary data.</text>
</comment>
<dbReference type="InterPro" id="IPR050281">
    <property type="entry name" value="Flavin_monoamine_oxidase"/>
</dbReference>
<proteinExistence type="inferred from homology"/>
<dbReference type="Gene3D" id="3.50.50.60">
    <property type="entry name" value="FAD/NAD(P)-binding domain"/>
    <property type="match status" value="2"/>
</dbReference>
<accession>A0A162BGL9</accession>
<name>A0A162BGL9_9GAMM</name>
<evidence type="ECO:0000256" key="4">
    <source>
        <dbReference type="ARBA" id="ARBA00017871"/>
    </source>
</evidence>
<comment type="catalytic activity">
    <reaction evidence="6">
        <text>L-tryptophan + O2 = indole-3-acetamide + CO2 + H2O</text>
        <dbReference type="Rhea" id="RHEA:16165"/>
        <dbReference type="ChEBI" id="CHEBI:15377"/>
        <dbReference type="ChEBI" id="CHEBI:15379"/>
        <dbReference type="ChEBI" id="CHEBI:16031"/>
        <dbReference type="ChEBI" id="CHEBI:16526"/>
        <dbReference type="ChEBI" id="CHEBI:57912"/>
        <dbReference type="EC" id="1.13.12.3"/>
    </reaction>
</comment>
<dbReference type="EC" id="1.13.12.3" evidence="3"/>